<sequence length="76" mass="8387">MISFGDTDPFEVENKMTGNPIAGHGGYGCQEVNFDTTNGVVISYVTNGLKLGMYEDCPTYSRLQRAVYDVIQKSRS</sequence>
<name>A0A3P7MKE8_CYLGO</name>
<gene>
    <name evidence="1" type="ORF">CGOC_LOCUS9740</name>
</gene>
<evidence type="ECO:0008006" key="3">
    <source>
        <dbReference type="Google" id="ProtNLM"/>
    </source>
</evidence>
<evidence type="ECO:0000313" key="1">
    <source>
        <dbReference type="EMBL" id="VDN24063.1"/>
    </source>
</evidence>
<protein>
    <recommendedName>
        <fullName evidence="3">Beta-lactamase-related domain-containing protein</fullName>
    </recommendedName>
</protein>
<organism evidence="1 2">
    <name type="scientific">Cylicostephanus goldi</name>
    <name type="common">Nematode worm</name>
    <dbReference type="NCBI Taxonomy" id="71465"/>
    <lineage>
        <taxon>Eukaryota</taxon>
        <taxon>Metazoa</taxon>
        <taxon>Ecdysozoa</taxon>
        <taxon>Nematoda</taxon>
        <taxon>Chromadorea</taxon>
        <taxon>Rhabditida</taxon>
        <taxon>Rhabditina</taxon>
        <taxon>Rhabditomorpha</taxon>
        <taxon>Strongyloidea</taxon>
        <taxon>Strongylidae</taxon>
        <taxon>Cylicostephanus</taxon>
    </lineage>
</organism>
<reference evidence="1 2" key="1">
    <citation type="submission" date="2018-11" db="EMBL/GenBank/DDBJ databases">
        <authorList>
            <consortium name="Pathogen Informatics"/>
        </authorList>
    </citation>
    <scope>NUCLEOTIDE SEQUENCE [LARGE SCALE GENOMIC DNA]</scope>
</reference>
<dbReference type="EMBL" id="UYRV01108144">
    <property type="protein sequence ID" value="VDN24063.1"/>
    <property type="molecule type" value="Genomic_DNA"/>
</dbReference>
<dbReference type="PANTHER" id="PTHR43319:SF2">
    <property type="entry name" value="BETA-LACTAMASE-RELATED DOMAIN-CONTAINING PROTEIN"/>
    <property type="match status" value="1"/>
</dbReference>
<dbReference type="AlphaFoldDB" id="A0A3P7MKE8"/>
<dbReference type="Proteomes" id="UP000271889">
    <property type="component" value="Unassembled WGS sequence"/>
</dbReference>
<dbReference type="PANTHER" id="PTHR43319">
    <property type="entry name" value="BETA-LACTAMASE-RELATED"/>
    <property type="match status" value="1"/>
</dbReference>
<keyword evidence="2" id="KW-1185">Reference proteome</keyword>
<evidence type="ECO:0000313" key="2">
    <source>
        <dbReference type="Proteomes" id="UP000271889"/>
    </source>
</evidence>
<proteinExistence type="predicted"/>
<accession>A0A3P7MKE8</accession>
<dbReference type="OrthoDB" id="5946976at2759"/>
<dbReference type="InterPro" id="IPR052907">
    <property type="entry name" value="Beta-lactamase/esterase"/>
</dbReference>